<dbReference type="InterPro" id="IPR008969">
    <property type="entry name" value="CarboxyPept-like_regulatory"/>
</dbReference>
<dbReference type="InterPro" id="IPR023997">
    <property type="entry name" value="TonB-dep_OMP_SusC/RagA_CS"/>
</dbReference>
<dbReference type="SUPFAM" id="SSF49464">
    <property type="entry name" value="Carboxypeptidase regulatory domain-like"/>
    <property type="match status" value="1"/>
</dbReference>
<evidence type="ECO:0000256" key="3">
    <source>
        <dbReference type="ARBA" id="ARBA00022452"/>
    </source>
</evidence>
<dbReference type="FunFam" id="2.60.40.1120:FF:000003">
    <property type="entry name" value="Outer membrane protein Omp121"/>
    <property type="match status" value="1"/>
</dbReference>
<dbReference type="InterPro" id="IPR023996">
    <property type="entry name" value="TonB-dep_OMP_SusC/RagA"/>
</dbReference>
<protein>
    <submittedName>
        <fullName evidence="10">TonB-dependent receptor</fullName>
    </submittedName>
</protein>
<keyword evidence="10" id="KW-0675">Receptor</keyword>
<dbReference type="Gene3D" id="2.170.130.10">
    <property type="entry name" value="TonB-dependent receptor, plug domain"/>
    <property type="match status" value="1"/>
</dbReference>
<comment type="subcellular location">
    <subcellularLocation>
        <location evidence="1 7">Cell outer membrane</location>
        <topology evidence="1 7">Multi-pass membrane protein</topology>
    </subcellularLocation>
</comment>
<evidence type="ECO:0000256" key="6">
    <source>
        <dbReference type="ARBA" id="ARBA00023237"/>
    </source>
</evidence>
<dbReference type="InterPro" id="IPR037066">
    <property type="entry name" value="Plug_dom_sf"/>
</dbReference>
<dbReference type="InterPro" id="IPR012910">
    <property type="entry name" value="Plug_dom"/>
</dbReference>
<name>A0AAW5MYC6_9BACT</name>
<dbReference type="Proteomes" id="UP001204579">
    <property type="component" value="Unassembled WGS sequence"/>
</dbReference>
<evidence type="ECO:0000256" key="4">
    <source>
        <dbReference type="ARBA" id="ARBA00022692"/>
    </source>
</evidence>
<dbReference type="AlphaFoldDB" id="A0AAW5MYC6"/>
<gene>
    <name evidence="10" type="ORF">NW209_04815</name>
</gene>
<comment type="similarity">
    <text evidence="7">Belongs to the TonB-dependent receptor family.</text>
</comment>
<dbReference type="GO" id="GO:0009279">
    <property type="term" value="C:cell outer membrane"/>
    <property type="evidence" value="ECO:0007669"/>
    <property type="project" value="UniProtKB-SubCell"/>
</dbReference>
<dbReference type="Pfam" id="PF07715">
    <property type="entry name" value="Plug"/>
    <property type="match status" value="1"/>
</dbReference>
<evidence type="ECO:0000256" key="1">
    <source>
        <dbReference type="ARBA" id="ARBA00004571"/>
    </source>
</evidence>
<dbReference type="NCBIfam" id="TIGR04056">
    <property type="entry name" value="OMP_RagA_SusC"/>
    <property type="match status" value="1"/>
</dbReference>
<dbReference type="InterPro" id="IPR039426">
    <property type="entry name" value="TonB-dep_rcpt-like"/>
</dbReference>
<reference evidence="10 11" key="1">
    <citation type="submission" date="2022-08" db="EMBL/GenBank/DDBJ databases">
        <authorList>
            <person name="Zeman M."/>
            <person name="Kubasova T."/>
        </authorList>
    </citation>
    <scope>NUCLEOTIDE SEQUENCE [LARGE SCALE GENOMIC DNA]</scope>
    <source>
        <strain evidence="10 11">ET62</strain>
    </source>
</reference>
<evidence type="ECO:0000256" key="5">
    <source>
        <dbReference type="ARBA" id="ARBA00023136"/>
    </source>
</evidence>
<evidence type="ECO:0000313" key="11">
    <source>
        <dbReference type="Proteomes" id="UP001204579"/>
    </source>
</evidence>
<evidence type="ECO:0000259" key="9">
    <source>
        <dbReference type="Pfam" id="PF07715"/>
    </source>
</evidence>
<feature type="signal peptide" evidence="8">
    <location>
        <begin position="1"/>
        <end position="28"/>
    </location>
</feature>
<dbReference type="EMBL" id="JANRHJ010000004">
    <property type="protein sequence ID" value="MCR8873346.1"/>
    <property type="molecule type" value="Genomic_DNA"/>
</dbReference>
<evidence type="ECO:0000256" key="2">
    <source>
        <dbReference type="ARBA" id="ARBA00022448"/>
    </source>
</evidence>
<dbReference type="NCBIfam" id="TIGR04057">
    <property type="entry name" value="SusC_RagA_signa"/>
    <property type="match status" value="1"/>
</dbReference>
<comment type="caution">
    <text evidence="10">The sequence shown here is derived from an EMBL/GenBank/DDBJ whole genome shotgun (WGS) entry which is preliminary data.</text>
</comment>
<keyword evidence="11" id="KW-1185">Reference proteome</keyword>
<accession>A0AAW5MYC6</accession>
<dbReference type="SUPFAM" id="SSF56935">
    <property type="entry name" value="Porins"/>
    <property type="match status" value="1"/>
</dbReference>
<dbReference type="Gene3D" id="2.60.40.1120">
    <property type="entry name" value="Carboxypeptidase-like, regulatory domain"/>
    <property type="match status" value="1"/>
</dbReference>
<keyword evidence="4 7" id="KW-0812">Transmembrane</keyword>
<keyword evidence="3 7" id="KW-1134">Transmembrane beta strand</keyword>
<feature type="domain" description="TonB-dependent receptor plug" evidence="9">
    <location>
        <begin position="134"/>
        <end position="236"/>
    </location>
</feature>
<dbReference type="Gene3D" id="2.40.170.20">
    <property type="entry name" value="TonB-dependent receptor, beta-barrel domain"/>
    <property type="match status" value="1"/>
</dbReference>
<dbReference type="InterPro" id="IPR036942">
    <property type="entry name" value="Beta-barrel_TonB_sf"/>
</dbReference>
<evidence type="ECO:0000313" key="10">
    <source>
        <dbReference type="EMBL" id="MCR8873346.1"/>
    </source>
</evidence>
<dbReference type="RefSeq" id="WP_258335524.1">
    <property type="nucleotide sequence ID" value="NZ_JANRHJ010000004.1"/>
</dbReference>
<organism evidence="10 11">
    <name type="scientific">Phocaeicola barnesiae</name>
    <dbReference type="NCBI Taxonomy" id="376804"/>
    <lineage>
        <taxon>Bacteria</taxon>
        <taxon>Pseudomonadati</taxon>
        <taxon>Bacteroidota</taxon>
        <taxon>Bacteroidia</taxon>
        <taxon>Bacteroidales</taxon>
        <taxon>Bacteroidaceae</taxon>
        <taxon>Phocaeicola</taxon>
    </lineage>
</organism>
<feature type="chain" id="PRO_5043935809" evidence="8">
    <location>
        <begin position="29"/>
        <end position="1082"/>
    </location>
</feature>
<evidence type="ECO:0000256" key="7">
    <source>
        <dbReference type="PROSITE-ProRule" id="PRU01360"/>
    </source>
</evidence>
<keyword evidence="8" id="KW-0732">Signal</keyword>
<proteinExistence type="inferred from homology"/>
<dbReference type="Pfam" id="PF13715">
    <property type="entry name" value="CarbopepD_reg_2"/>
    <property type="match status" value="1"/>
</dbReference>
<sequence length="1082" mass="118991">MNKHVRRTAFVAGAYLSAMIVGTPEVWAASTETVFSVQQTKSVSGTVVDSNGIPVIGANILEKGTTNGTITDIDGNFTLSVSPNAVLQVSFIGYNTQEVAVGNQKSIQVVLKEDTETLEEVVVVGYGVQKKKLVTGATVEVKGDDVAKRNTISALGALQNQSPGVNIQATSGKPGDGYKISIRGAGTNSSTNPLYIIDGVAGGDINALNPADIERIDVLKDAASCAIYGARAANGVIMVTTKQGKAGKVTVTYDANVGWQNMYKKPDLLNAKEYMAVMDQVSSNNGGSPYDWSKYIDADLLAAYQNGTNEGTNWLDQIVNDNAITTSHALNISGGSELSKFSTGVGYQYQDGIIGKIAKSDYRRFTFRLNSEHILYKTDDRDVIKFGQNLYYQHAQNQGIQIGNQYSNAISTMLRANPCVPVYNANGDYFMYDDLKNSGTDGWFAYNSYTSNPVAEIVNTQSGNNKSKNFNLNAVAYFEIQPIRNLIYRSQAYYKQYSSIWKGYTSEYKINDQGNAADQSTLSENMSIGWNWGVTNTLNYKFDVAQDHHFDVLVGTEYSREGNNMGETLEAMAKGNVFSDFGHAYFDNFTGRTGLATVGGYPVNDHSILSYFGRVNYDYKERYMFTAIMRGDGSSNFADGHRWGYFPSFSAGWVISNESFMKNTSSWLDFLKLRASWGQNGNENIGAFQYLATYSFGDLGQYPFGSDKNSGTQGGYPTRLSNTELTWETSEQTNIGIDTRFLNGRLSFTFDWYNKKTKDLLISVPVSSINGFTTKAANAGSIENKGIEVSLGWNDQVGDDFTYGANVNMSYNKNEVTEVNNGSGYVEGGNDNLSQNTGFMARMQEGHPIGYFYGYKTEGVMQNMEDVQAYLDKNCGGNAANSLQGTSIKPGDLKFVDVNGDGVIDTNDKTDLGNPHPDVTVGLNLNAAYKGFDISISAYGAFGQQVARSYRKFTDGQYENYTSEVYDYWHGEGTSNRYPLLTPGNAGANWQNISDIYVENADYVRLQNLTIGYDIKRLWRTCPLQQLRVYFSAQNLFTITGYSGMDPENGMALNSAEPWVTGVDVGNYPQPRTYMFGVNVKF</sequence>
<evidence type="ECO:0000256" key="8">
    <source>
        <dbReference type="SAM" id="SignalP"/>
    </source>
</evidence>
<dbReference type="PROSITE" id="PS52016">
    <property type="entry name" value="TONB_DEPENDENT_REC_3"/>
    <property type="match status" value="1"/>
</dbReference>
<keyword evidence="2 7" id="KW-0813">Transport</keyword>
<keyword evidence="5 7" id="KW-0472">Membrane</keyword>
<keyword evidence="6 7" id="KW-0998">Cell outer membrane</keyword>